<dbReference type="Proteomes" id="UP000078541">
    <property type="component" value="Unassembled WGS sequence"/>
</dbReference>
<sequence length="66" mass="7573">MAERKSDLGARSAATGPDIRPREATWLPALNILHPLKNFEQFVYVFFLYRDHIALQVGIFLTNKIT</sequence>
<evidence type="ECO:0000313" key="1">
    <source>
        <dbReference type="EMBL" id="KYN38061.1"/>
    </source>
</evidence>
<accession>A0A151JVN4</accession>
<protein>
    <submittedName>
        <fullName evidence="1">Uncharacterized protein</fullName>
    </submittedName>
</protein>
<gene>
    <name evidence="1" type="ORF">ALC56_07555</name>
</gene>
<dbReference type="EMBL" id="KQ981682">
    <property type="protein sequence ID" value="KYN38061.1"/>
    <property type="molecule type" value="Genomic_DNA"/>
</dbReference>
<evidence type="ECO:0000313" key="2">
    <source>
        <dbReference type="Proteomes" id="UP000078541"/>
    </source>
</evidence>
<proteinExistence type="predicted"/>
<keyword evidence="2" id="KW-1185">Reference proteome</keyword>
<name>A0A151JVN4_9HYME</name>
<dbReference type="AlphaFoldDB" id="A0A151JVN4"/>
<organism evidence="1 2">
    <name type="scientific">Trachymyrmex septentrionalis</name>
    <dbReference type="NCBI Taxonomy" id="34720"/>
    <lineage>
        <taxon>Eukaryota</taxon>
        <taxon>Metazoa</taxon>
        <taxon>Ecdysozoa</taxon>
        <taxon>Arthropoda</taxon>
        <taxon>Hexapoda</taxon>
        <taxon>Insecta</taxon>
        <taxon>Pterygota</taxon>
        <taxon>Neoptera</taxon>
        <taxon>Endopterygota</taxon>
        <taxon>Hymenoptera</taxon>
        <taxon>Apocrita</taxon>
        <taxon>Aculeata</taxon>
        <taxon>Formicoidea</taxon>
        <taxon>Formicidae</taxon>
        <taxon>Myrmicinae</taxon>
        <taxon>Trachymyrmex</taxon>
    </lineage>
</organism>
<reference evidence="1 2" key="1">
    <citation type="submission" date="2016-03" db="EMBL/GenBank/DDBJ databases">
        <title>Trachymyrmex septentrionalis WGS genome.</title>
        <authorList>
            <person name="Nygaard S."/>
            <person name="Hu H."/>
            <person name="Boomsma J."/>
            <person name="Zhang G."/>
        </authorList>
    </citation>
    <scope>NUCLEOTIDE SEQUENCE [LARGE SCALE GENOMIC DNA]</scope>
    <source>
        <strain evidence="1">Tsep2-gDNA-1</strain>
        <tissue evidence="1">Whole body</tissue>
    </source>
</reference>